<evidence type="ECO:0000256" key="2">
    <source>
        <dbReference type="ARBA" id="ARBA00022487"/>
    </source>
</evidence>
<dbReference type="Gene3D" id="3.40.50.1820">
    <property type="entry name" value="alpha/beta hydrolase"/>
    <property type="match status" value="1"/>
</dbReference>
<sequence>MLLEALILVGLKYVVVATLSVKITTPLGDILGSTALKSRLGRTIYSFRGIRYAEAPINSLRFQPPVPTGKWSGVYNATVDGPACPQVQQDGVTIPTSEDCLFLNIYTTKPPSVKNTNKLPVLVFIHGGAYVSGTARSDMVGPRFLLDQDIVLATLNYRIGALGFLSLGKDVPGNNGLKDQVVALQWIKKYIHAFGGDPNSITLSGSSVGGGSVNYHLLSPMSRGLFHRAIFSCYSAENPREMSLNGCHVAQKQARFVGCPDDTPGRILDCLRTKSAEEIVKTLPRFLEFGKNPLLTYTPVIEKDYGQQRFIIEHPVKSIVNNNFQELPVLVGVTQNEFAFQTLNLILNKTLRQELNTNFEKWAPVIFGYERHTEKSKNISRTIRQFYLGDGRLTLLSLIPLGEAFADGITGFAVNRAVDLISNKSSCSVYYYKFTYQKTNAFGVFHAEDILYLFDVPIQNRIYDSKMIEIMTSLWTNFAKHADPNEKSSAYPIWRPYNVDTKLYLEIGQELVLRNHLFEERYALWRRLFPVELYL</sequence>
<keyword evidence="3" id="KW-0378">Hydrolase</keyword>
<dbReference type="Pfam" id="PF00135">
    <property type="entry name" value="COesterase"/>
    <property type="match status" value="1"/>
</dbReference>
<dbReference type="SUPFAM" id="SSF53474">
    <property type="entry name" value="alpha/beta-Hydrolases"/>
    <property type="match status" value="1"/>
</dbReference>
<keyword evidence="2" id="KW-0719">Serine esterase</keyword>
<evidence type="ECO:0000313" key="7">
    <source>
        <dbReference type="EMBL" id="KAJ3652339.1"/>
    </source>
</evidence>
<reference evidence="7" key="1">
    <citation type="journal article" date="2023" name="G3 (Bethesda)">
        <title>Whole genome assemblies of Zophobas morio and Tenebrio molitor.</title>
        <authorList>
            <person name="Kaur S."/>
            <person name="Stinson S.A."/>
            <person name="diCenzo G.C."/>
        </authorList>
    </citation>
    <scope>NUCLEOTIDE SEQUENCE</scope>
    <source>
        <strain evidence="7">QUZm001</strain>
    </source>
</reference>
<dbReference type="Proteomes" id="UP001168821">
    <property type="component" value="Unassembled WGS sequence"/>
</dbReference>
<evidence type="ECO:0000313" key="8">
    <source>
        <dbReference type="Proteomes" id="UP001168821"/>
    </source>
</evidence>
<name>A0AA38IC43_9CUCU</name>
<evidence type="ECO:0000259" key="6">
    <source>
        <dbReference type="Pfam" id="PF00135"/>
    </source>
</evidence>
<protein>
    <recommendedName>
        <fullName evidence="6">Carboxylesterase type B domain-containing protein</fullName>
    </recommendedName>
</protein>
<evidence type="ECO:0000256" key="5">
    <source>
        <dbReference type="SAM" id="SignalP"/>
    </source>
</evidence>
<dbReference type="InterPro" id="IPR029058">
    <property type="entry name" value="AB_hydrolase_fold"/>
</dbReference>
<evidence type="ECO:0000256" key="1">
    <source>
        <dbReference type="ARBA" id="ARBA00005964"/>
    </source>
</evidence>
<evidence type="ECO:0000256" key="4">
    <source>
        <dbReference type="ARBA" id="ARBA00023180"/>
    </source>
</evidence>
<dbReference type="EMBL" id="JALNTZ010000005">
    <property type="protein sequence ID" value="KAJ3652339.1"/>
    <property type="molecule type" value="Genomic_DNA"/>
</dbReference>
<keyword evidence="4" id="KW-0325">Glycoprotein</keyword>
<keyword evidence="5" id="KW-0732">Signal</keyword>
<proteinExistence type="inferred from homology"/>
<feature type="chain" id="PRO_5041429068" description="Carboxylesterase type B domain-containing protein" evidence="5">
    <location>
        <begin position="18"/>
        <end position="535"/>
    </location>
</feature>
<evidence type="ECO:0000256" key="3">
    <source>
        <dbReference type="ARBA" id="ARBA00022801"/>
    </source>
</evidence>
<feature type="signal peptide" evidence="5">
    <location>
        <begin position="1"/>
        <end position="17"/>
    </location>
</feature>
<dbReference type="PANTHER" id="PTHR43142:SF1">
    <property type="entry name" value="CARBOXYLIC ESTER HYDROLASE"/>
    <property type="match status" value="1"/>
</dbReference>
<organism evidence="7 8">
    <name type="scientific">Zophobas morio</name>
    <dbReference type="NCBI Taxonomy" id="2755281"/>
    <lineage>
        <taxon>Eukaryota</taxon>
        <taxon>Metazoa</taxon>
        <taxon>Ecdysozoa</taxon>
        <taxon>Arthropoda</taxon>
        <taxon>Hexapoda</taxon>
        <taxon>Insecta</taxon>
        <taxon>Pterygota</taxon>
        <taxon>Neoptera</taxon>
        <taxon>Endopterygota</taxon>
        <taxon>Coleoptera</taxon>
        <taxon>Polyphaga</taxon>
        <taxon>Cucujiformia</taxon>
        <taxon>Tenebrionidae</taxon>
        <taxon>Zophobas</taxon>
    </lineage>
</organism>
<dbReference type="PANTHER" id="PTHR43142">
    <property type="entry name" value="CARBOXYLIC ESTER HYDROLASE"/>
    <property type="match status" value="1"/>
</dbReference>
<dbReference type="InterPro" id="IPR002018">
    <property type="entry name" value="CarbesteraseB"/>
</dbReference>
<comment type="similarity">
    <text evidence="1">Belongs to the type-B carboxylesterase/lipase family.</text>
</comment>
<feature type="domain" description="Carboxylesterase type B" evidence="6">
    <location>
        <begin position="22"/>
        <end position="525"/>
    </location>
</feature>
<accession>A0AA38IC43</accession>
<gene>
    <name evidence="7" type="ORF">Zmor_018314</name>
</gene>
<keyword evidence="8" id="KW-1185">Reference proteome</keyword>
<comment type="caution">
    <text evidence="7">The sequence shown here is derived from an EMBL/GenBank/DDBJ whole genome shotgun (WGS) entry which is preliminary data.</text>
</comment>
<dbReference type="AlphaFoldDB" id="A0AA38IC43"/>
<dbReference type="GO" id="GO:0052689">
    <property type="term" value="F:carboxylic ester hydrolase activity"/>
    <property type="evidence" value="ECO:0007669"/>
    <property type="project" value="UniProtKB-KW"/>
</dbReference>